<dbReference type="Proteomes" id="UP000292003">
    <property type="component" value="Unassembled WGS sequence"/>
</dbReference>
<dbReference type="PANTHER" id="PTHR35174">
    <property type="entry name" value="BLL7171 PROTEIN-RELATED"/>
    <property type="match status" value="1"/>
</dbReference>
<feature type="domain" description="YCII-related" evidence="2">
    <location>
        <begin position="21"/>
        <end position="112"/>
    </location>
</feature>
<evidence type="ECO:0000313" key="3">
    <source>
        <dbReference type="EMBL" id="RZQ65102.1"/>
    </source>
</evidence>
<organism evidence="3 4">
    <name type="scientific">Amycolatopsis suaedae</name>
    <dbReference type="NCBI Taxonomy" id="2510978"/>
    <lineage>
        <taxon>Bacteria</taxon>
        <taxon>Bacillati</taxon>
        <taxon>Actinomycetota</taxon>
        <taxon>Actinomycetes</taxon>
        <taxon>Pseudonocardiales</taxon>
        <taxon>Pseudonocardiaceae</taxon>
        <taxon>Amycolatopsis</taxon>
    </lineage>
</organism>
<accession>A0A4Q7JDF9</accession>
<dbReference type="RefSeq" id="WP_130473889.1">
    <property type="nucleotide sequence ID" value="NZ_SFCC01000002.1"/>
</dbReference>
<dbReference type="InterPro" id="IPR005545">
    <property type="entry name" value="YCII"/>
</dbReference>
<keyword evidence="4" id="KW-1185">Reference proteome</keyword>
<gene>
    <name evidence="3" type="ORF">EWH70_04175</name>
</gene>
<evidence type="ECO:0000259" key="2">
    <source>
        <dbReference type="Pfam" id="PF03795"/>
    </source>
</evidence>
<evidence type="ECO:0000313" key="4">
    <source>
        <dbReference type="Proteomes" id="UP000292003"/>
    </source>
</evidence>
<protein>
    <recommendedName>
        <fullName evidence="2">YCII-related domain-containing protein</fullName>
    </recommendedName>
</protein>
<dbReference type="OrthoDB" id="4637922at2"/>
<dbReference type="AlphaFoldDB" id="A0A4Q7JDF9"/>
<proteinExistence type="inferred from homology"/>
<dbReference type="EMBL" id="SFCC01000002">
    <property type="protein sequence ID" value="RZQ65102.1"/>
    <property type="molecule type" value="Genomic_DNA"/>
</dbReference>
<comment type="caution">
    <text evidence="3">The sequence shown here is derived from an EMBL/GenBank/DDBJ whole genome shotgun (WGS) entry which is preliminary data.</text>
</comment>
<dbReference type="PANTHER" id="PTHR35174:SF3">
    <property type="entry name" value="BLL7171 PROTEIN"/>
    <property type="match status" value="1"/>
</dbReference>
<dbReference type="Gene3D" id="3.30.70.1060">
    <property type="entry name" value="Dimeric alpha+beta barrel"/>
    <property type="match status" value="1"/>
</dbReference>
<dbReference type="Pfam" id="PF03795">
    <property type="entry name" value="YCII"/>
    <property type="match status" value="1"/>
</dbReference>
<comment type="similarity">
    <text evidence="1">Belongs to the YciI family.</text>
</comment>
<dbReference type="SUPFAM" id="SSF54909">
    <property type="entry name" value="Dimeric alpha+beta barrel"/>
    <property type="match status" value="1"/>
</dbReference>
<reference evidence="3 4" key="1">
    <citation type="submission" date="2019-02" db="EMBL/GenBank/DDBJ databases">
        <title>Draft genome sequence of Amycolatopsis sp. 8-3EHSu isolated from roots of Suaeda maritima.</title>
        <authorList>
            <person name="Duangmal K."/>
            <person name="Chantavorakit T."/>
        </authorList>
    </citation>
    <scope>NUCLEOTIDE SEQUENCE [LARGE SCALE GENOMIC DNA]</scope>
    <source>
        <strain evidence="3 4">8-3EHSu</strain>
    </source>
</reference>
<evidence type="ECO:0000256" key="1">
    <source>
        <dbReference type="ARBA" id="ARBA00007689"/>
    </source>
</evidence>
<name>A0A4Q7JDF9_9PSEU</name>
<dbReference type="InterPro" id="IPR011008">
    <property type="entry name" value="Dimeric_a/b-barrel"/>
</dbReference>
<sequence>MPKYVGFAIGGEDHPVWADPKTAEEAMARYGEWDEKLRAQGRMVSGAGLNETARVLRRKEDDVLVSDGPFAEASEVVGGWAMIEAADYDEAVRIFSDHPHLEFGPLEVREVVLE</sequence>